<comment type="similarity">
    <text evidence="2 4">Belongs to the bacterial solute-binding protein 3 family.</text>
</comment>
<dbReference type="InterPro" id="IPR018313">
    <property type="entry name" value="SBP_3_CS"/>
</dbReference>
<keyword evidence="3" id="KW-0732">Signal</keyword>
<dbReference type="AlphaFoldDB" id="A0A100W824"/>
<evidence type="ECO:0000313" key="7">
    <source>
        <dbReference type="Proteomes" id="UP000069443"/>
    </source>
</evidence>
<reference evidence="7" key="1">
    <citation type="journal article" date="2016" name="Genome Announc.">
        <title>Draft Genome Sequences of Five Rapidly Growing Mycobacterium Species, M. thermoresistibile, M. fortuitum subsp. acetamidolyticum, M. canariasense, M. brisbanense, and M. novocastrense.</title>
        <authorList>
            <person name="Katahira K."/>
            <person name="Ogura Y."/>
            <person name="Gotoh Y."/>
            <person name="Hayashi T."/>
        </authorList>
    </citation>
    <scope>NUCLEOTIDE SEQUENCE [LARGE SCALE GENOMIC DNA]</scope>
    <source>
        <strain evidence="7">JCM15298</strain>
    </source>
</reference>
<accession>A0A100W824</accession>
<dbReference type="Gene3D" id="3.40.190.10">
    <property type="entry name" value="Periplasmic binding protein-like II"/>
    <property type="match status" value="2"/>
</dbReference>
<dbReference type="STRING" id="228230.RMCC_0338"/>
<evidence type="ECO:0000259" key="5">
    <source>
        <dbReference type="SMART" id="SM00062"/>
    </source>
</evidence>
<dbReference type="InterPro" id="IPR001638">
    <property type="entry name" value="Solute-binding_3/MltF_N"/>
</dbReference>
<comment type="subcellular location">
    <subcellularLocation>
        <location evidence="1">Cell envelope</location>
    </subcellularLocation>
</comment>
<gene>
    <name evidence="6" type="ORF">RMCC_0338</name>
</gene>
<dbReference type="SUPFAM" id="SSF53850">
    <property type="entry name" value="Periplasmic binding protein-like II"/>
    <property type="match status" value="1"/>
</dbReference>
<evidence type="ECO:0000256" key="2">
    <source>
        <dbReference type="ARBA" id="ARBA00010333"/>
    </source>
</evidence>
<protein>
    <submittedName>
        <fullName evidence="6">Amino acid ABC transporter substrate-binding protein, PAAT family</fullName>
    </submittedName>
</protein>
<dbReference type="SMART" id="SM00062">
    <property type="entry name" value="PBPb"/>
    <property type="match status" value="1"/>
</dbReference>
<feature type="domain" description="Solute-binding protein family 3/N-terminal" evidence="5">
    <location>
        <begin position="80"/>
        <end position="305"/>
    </location>
</feature>
<evidence type="ECO:0000256" key="3">
    <source>
        <dbReference type="ARBA" id="ARBA00022729"/>
    </source>
</evidence>
<dbReference type="Pfam" id="PF00497">
    <property type="entry name" value="SBP_bac_3"/>
    <property type="match status" value="1"/>
</dbReference>
<evidence type="ECO:0000313" key="6">
    <source>
        <dbReference type="EMBL" id="GAS93372.1"/>
    </source>
</evidence>
<organism evidence="6 7">
    <name type="scientific">Mycolicibacterium canariasense</name>
    <name type="common">Mycobacterium canariasense</name>
    <dbReference type="NCBI Taxonomy" id="228230"/>
    <lineage>
        <taxon>Bacteria</taxon>
        <taxon>Bacillati</taxon>
        <taxon>Actinomycetota</taxon>
        <taxon>Actinomycetes</taxon>
        <taxon>Mycobacteriales</taxon>
        <taxon>Mycobacteriaceae</taxon>
        <taxon>Mycolicibacterium</taxon>
    </lineage>
</organism>
<dbReference type="Proteomes" id="UP000069443">
    <property type="component" value="Unassembled WGS sequence"/>
</dbReference>
<dbReference type="PANTHER" id="PTHR35936:SF17">
    <property type="entry name" value="ARGININE-BINDING EXTRACELLULAR PROTEIN ARTP"/>
    <property type="match status" value="1"/>
</dbReference>
<dbReference type="RefSeq" id="WP_062654690.1">
    <property type="nucleotide sequence ID" value="NZ_BCSY01000009.1"/>
</dbReference>
<sequence length="318" mass="33292">MSVAHEPDEERGTVAVGCKSRRIAVWRVAAVFAATGALALSGCAKNEDSAAPSTTTTAASAEKVEAIANTVPEAIKSSGKLIVGVNIPYAPNEFKDESGKIVGFDVDLVNAVAATLGLKAEFRESDFAKIIPSVQGDTFNIGMSSFTDTKEREQSVDFVTYFSAGIQWAQPKGGSIDPNNACGKKVAVQATTTEETDELPAKSKACTDAGKPAIEILKFDSQDAATNAVVLGQADAMSADSPVTLYAIKQSNGKLETAGETFESAPYGWPVKKGSPLAQSLVQALQHLIDNGTYKQIATNWGVESGMIDKPVINGAIN</sequence>
<proteinExistence type="inferred from homology"/>
<comment type="caution">
    <text evidence="6">The sequence shown here is derived from an EMBL/GenBank/DDBJ whole genome shotgun (WGS) entry which is preliminary data.</text>
</comment>
<dbReference type="CDD" id="cd01004">
    <property type="entry name" value="PBP2_MidA_like"/>
    <property type="match status" value="1"/>
</dbReference>
<dbReference type="OrthoDB" id="9762169at2"/>
<dbReference type="PANTHER" id="PTHR35936">
    <property type="entry name" value="MEMBRANE-BOUND LYTIC MUREIN TRANSGLYCOSYLASE F"/>
    <property type="match status" value="1"/>
</dbReference>
<evidence type="ECO:0000256" key="4">
    <source>
        <dbReference type="RuleBase" id="RU003744"/>
    </source>
</evidence>
<dbReference type="GO" id="GO:0030313">
    <property type="term" value="C:cell envelope"/>
    <property type="evidence" value="ECO:0007669"/>
    <property type="project" value="UniProtKB-SubCell"/>
</dbReference>
<evidence type="ECO:0000256" key="1">
    <source>
        <dbReference type="ARBA" id="ARBA00004196"/>
    </source>
</evidence>
<name>A0A100W824_MYCCR</name>
<dbReference type="EMBL" id="BCSY01000009">
    <property type="protein sequence ID" value="GAS93372.1"/>
    <property type="molecule type" value="Genomic_DNA"/>
</dbReference>
<keyword evidence="7" id="KW-1185">Reference proteome</keyword>
<dbReference type="PROSITE" id="PS01039">
    <property type="entry name" value="SBP_BACTERIAL_3"/>
    <property type="match status" value="1"/>
</dbReference>
<reference evidence="7" key="2">
    <citation type="submission" date="2016-02" db="EMBL/GenBank/DDBJ databases">
        <title>Draft genome sequence of five rapidly growing Mycobacterium species.</title>
        <authorList>
            <person name="Katahira K."/>
            <person name="Gotou Y."/>
            <person name="Iida K."/>
            <person name="Ogura Y."/>
            <person name="Hayashi T."/>
        </authorList>
    </citation>
    <scope>NUCLEOTIDE SEQUENCE [LARGE SCALE GENOMIC DNA]</scope>
    <source>
        <strain evidence="7">JCM15298</strain>
    </source>
</reference>